<dbReference type="PANTHER" id="PTHR43221:SF2">
    <property type="entry name" value="PROTEASE HTPX HOMOLOG"/>
    <property type="match status" value="1"/>
</dbReference>
<keyword evidence="4" id="KW-0479">Metal-binding</keyword>
<dbReference type="eggNOG" id="arCOG01331">
    <property type="taxonomic scope" value="Archaea"/>
</dbReference>
<keyword evidence="2 10" id="KW-0645">Protease</keyword>
<dbReference type="HOGENOM" id="CLU_042266_0_0_2"/>
<evidence type="ECO:0000256" key="2">
    <source>
        <dbReference type="ARBA" id="ARBA00022670"/>
    </source>
</evidence>
<accession>L0K0K8</accession>
<keyword evidence="8 10" id="KW-0482">Metalloprotease</keyword>
<dbReference type="GO" id="GO:0046872">
    <property type="term" value="F:metal ion binding"/>
    <property type="evidence" value="ECO:0007669"/>
    <property type="project" value="UniProtKB-KW"/>
</dbReference>
<evidence type="ECO:0000256" key="9">
    <source>
        <dbReference type="ARBA" id="ARBA00023136"/>
    </source>
</evidence>
<proteinExistence type="inferred from homology"/>
<evidence type="ECO:0000256" key="11">
    <source>
        <dbReference type="SAM" id="Phobius"/>
    </source>
</evidence>
<dbReference type="GeneID" id="14404953"/>
<dbReference type="EMBL" id="CP003929">
    <property type="protein sequence ID" value="AGB37663.1"/>
    <property type="molecule type" value="Genomic_DNA"/>
</dbReference>
<keyword evidence="6 10" id="KW-0862">Zinc</keyword>
<keyword evidence="5 10" id="KW-0378">Hydrolase</keyword>
<evidence type="ECO:0000313" key="14">
    <source>
        <dbReference type="Proteomes" id="UP000010878"/>
    </source>
</evidence>
<dbReference type="InterPro" id="IPR050083">
    <property type="entry name" value="HtpX_protease"/>
</dbReference>
<comment type="cofactor">
    <cofactor evidence="10">
        <name>Zn(2+)</name>
        <dbReference type="ChEBI" id="CHEBI:29105"/>
    </cofactor>
    <text evidence="10">Binds 1 zinc ion per subunit.</text>
</comment>
<feature type="transmembrane region" description="Helical" evidence="11">
    <location>
        <begin position="56"/>
        <end position="79"/>
    </location>
</feature>
<dbReference type="GO" id="GO:0006508">
    <property type="term" value="P:proteolysis"/>
    <property type="evidence" value="ECO:0007669"/>
    <property type="project" value="UniProtKB-KW"/>
</dbReference>
<evidence type="ECO:0000256" key="3">
    <source>
        <dbReference type="ARBA" id="ARBA00022692"/>
    </source>
</evidence>
<protein>
    <submittedName>
        <fullName evidence="13">Zn-dependent protease with chaperone function</fullName>
    </submittedName>
</protein>
<reference evidence="13 14" key="1">
    <citation type="submission" date="2012-11" db="EMBL/GenBank/DDBJ databases">
        <title>FINISHED of Natronococcus occultus SP4, DSM 3396.</title>
        <authorList>
            <consortium name="DOE Joint Genome Institute"/>
            <person name="Eisen J."/>
            <person name="Huntemann M."/>
            <person name="Wei C.-L."/>
            <person name="Han J."/>
            <person name="Detter J.C."/>
            <person name="Han C."/>
            <person name="Tapia R."/>
            <person name="Chen A."/>
            <person name="Kyrpides N."/>
            <person name="Mavromatis K."/>
            <person name="Markowitz V."/>
            <person name="Szeto E."/>
            <person name="Ivanova N."/>
            <person name="Mikhailova N."/>
            <person name="Ovchinnikova G."/>
            <person name="Pagani I."/>
            <person name="Pati A."/>
            <person name="Goodwin L."/>
            <person name="Nordberg H.P."/>
            <person name="Cantor M.N."/>
            <person name="Hua S.X."/>
            <person name="Woyke T."/>
            <person name="Eisen J."/>
            <person name="Klenk H.-P."/>
            <person name="Klenk H.-P."/>
        </authorList>
    </citation>
    <scope>NUCLEOTIDE SEQUENCE [LARGE SCALE GENOMIC DNA]</scope>
    <source>
        <strain evidence="13 14">SP4</strain>
    </source>
</reference>
<gene>
    <name evidence="13" type="ORF">Natoc_1869</name>
</gene>
<dbReference type="InterPro" id="IPR001915">
    <property type="entry name" value="Peptidase_M48"/>
</dbReference>
<comment type="similarity">
    <text evidence="10">Belongs to the peptidase M48 family.</text>
</comment>
<evidence type="ECO:0000259" key="12">
    <source>
        <dbReference type="Pfam" id="PF01435"/>
    </source>
</evidence>
<dbReference type="PANTHER" id="PTHR43221">
    <property type="entry name" value="PROTEASE HTPX"/>
    <property type="match status" value="1"/>
</dbReference>
<dbReference type="KEGG" id="nou:Natoc_1869"/>
<evidence type="ECO:0000256" key="6">
    <source>
        <dbReference type="ARBA" id="ARBA00022833"/>
    </source>
</evidence>
<dbReference type="AlphaFoldDB" id="L0K0K8"/>
<keyword evidence="3 11" id="KW-0812">Transmembrane</keyword>
<evidence type="ECO:0000256" key="4">
    <source>
        <dbReference type="ARBA" id="ARBA00022723"/>
    </source>
</evidence>
<evidence type="ECO:0000256" key="1">
    <source>
        <dbReference type="ARBA" id="ARBA00022475"/>
    </source>
</evidence>
<evidence type="ECO:0000256" key="8">
    <source>
        <dbReference type="ARBA" id="ARBA00023049"/>
    </source>
</evidence>
<dbReference type="Proteomes" id="UP000010878">
    <property type="component" value="Chromosome"/>
</dbReference>
<evidence type="ECO:0000313" key="13">
    <source>
        <dbReference type="EMBL" id="AGB37663.1"/>
    </source>
</evidence>
<feature type="domain" description="Peptidase M48" evidence="12">
    <location>
        <begin position="106"/>
        <end position="310"/>
    </location>
</feature>
<sequence>MRLTSPVGLGIRALLSAGVTGAVLVASAVVVAVSGAAPLLAVPVLVAPDGWLEGRLLWGVAVSAVLAFPAFAIVVGYLVRYERRLLLEGTAPVTAIDAEETRALDGDATRLAPQFGVPKPQVRVHPASAPFAYTTSRPSDPLVGVRRTESPVIVVSKGLVRTLPRDEVVAVLAHEFAHLANDDLRLTSWLLVPLVAAEFLHDGGEAPTDGREPLEWLLATVALIGVGVFSRGREIAADRAAVAATGDPGSLASALERLGDRRSSRPTTDLRAHARSTNAISVLPTFGDEDVGGLRATHPSLETRLEALRSLSRERRTP</sequence>
<organism evidence="13 14">
    <name type="scientific">Natronococcus occultus SP4</name>
    <dbReference type="NCBI Taxonomy" id="694430"/>
    <lineage>
        <taxon>Archaea</taxon>
        <taxon>Methanobacteriati</taxon>
        <taxon>Methanobacteriota</taxon>
        <taxon>Stenosarchaea group</taxon>
        <taxon>Halobacteria</taxon>
        <taxon>Halobacteriales</taxon>
        <taxon>Natrialbaceae</taxon>
        <taxon>Natronococcus</taxon>
    </lineage>
</organism>
<name>L0K0K8_9EURY</name>
<evidence type="ECO:0000256" key="5">
    <source>
        <dbReference type="ARBA" id="ARBA00022801"/>
    </source>
</evidence>
<keyword evidence="14" id="KW-1185">Reference proteome</keyword>
<dbReference type="Pfam" id="PF01435">
    <property type="entry name" value="Peptidase_M48"/>
    <property type="match status" value="1"/>
</dbReference>
<keyword evidence="9 11" id="KW-0472">Membrane</keyword>
<dbReference type="GO" id="GO:0004222">
    <property type="term" value="F:metalloendopeptidase activity"/>
    <property type="evidence" value="ECO:0007669"/>
    <property type="project" value="InterPro"/>
</dbReference>
<evidence type="ECO:0000256" key="10">
    <source>
        <dbReference type="RuleBase" id="RU003983"/>
    </source>
</evidence>
<dbReference type="STRING" id="694430.Natoc_1869"/>
<dbReference type="Gene3D" id="3.30.2010.10">
    <property type="entry name" value="Metalloproteases ('zincins'), catalytic domain"/>
    <property type="match status" value="1"/>
</dbReference>
<keyword evidence="7 11" id="KW-1133">Transmembrane helix</keyword>
<keyword evidence="1" id="KW-1003">Cell membrane</keyword>
<evidence type="ECO:0000256" key="7">
    <source>
        <dbReference type="ARBA" id="ARBA00022989"/>
    </source>
</evidence>
<dbReference type="OrthoDB" id="28389at2157"/>
<dbReference type="RefSeq" id="WP_015321108.1">
    <property type="nucleotide sequence ID" value="NC_019974.1"/>
</dbReference>